<feature type="region of interest" description="Disordered" evidence="1">
    <location>
        <begin position="50"/>
        <end position="71"/>
    </location>
</feature>
<sequence>MMKLLCFIQPHKWVHITDVVWGKNEFKADLILGLYQCVRCKTLLKGSCGNRTTLTSPKASAATKRGKEGDE</sequence>
<protein>
    <submittedName>
        <fullName evidence="2">Uncharacterized protein</fullName>
    </submittedName>
</protein>
<dbReference type="EMBL" id="LAZR01000349">
    <property type="protein sequence ID" value="KKN73155.1"/>
    <property type="molecule type" value="Genomic_DNA"/>
</dbReference>
<name>A0A0F9SW42_9ZZZZ</name>
<evidence type="ECO:0000313" key="2">
    <source>
        <dbReference type="EMBL" id="KKN73155.1"/>
    </source>
</evidence>
<gene>
    <name evidence="2" type="ORF">LCGC14_0403270</name>
</gene>
<organism evidence="2">
    <name type="scientific">marine sediment metagenome</name>
    <dbReference type="NCBI Taxonomy" id="412755"/>
    <lineage>
        <taxon>unclassified sequences</taxon>
        <taxon>metagenomes</taxon>
        <taxon>ecological metagenomes</taxon>
    </lineage>
</organism>
<proteinExistence type="predicted"/>
<accession>A0A0F9SW42</accession>
<evidence type="ECO:0000256" key="1">
    <source>
        <dbReference type="SAM" id="MobiDB-lite"/>
    </source>
</evidence>
<dbReference type="AlphaFoldDB" id="A0A0F9SW42"/>
<comment type="caution">
    <text evidence="2">The sequence shown here is derived from an EMBL/GenBank/DDBJ whole genome shotgun (WGS) entry which is preliminary data.</text>
</comment>
<reference evidence="2" key="1">
    <citation type="journal article" date="2015" name="Nature">
        <title>Complex archaea that bridge the gap between prokaryotes and eukaryotes.</title>
        <authorList>
            <person name="Spang A."/>
            <person name="Saw J.H."/>
            <person name="Jorgensen S.L."/>
            <person name="Zaremba-Niedzwiedzka K."/>
            <person name="Martijn J."/>
            <person name="Lind A.E."/>
            <person name="van Eijk R."/>
            <person name="Schleper C."/>
            <person name="Guy L."/>
            <person name="Ettema T.J."/>
        </authorList>
    </citation>
    <scope>NUCLEOTIDE SEQUENCE</scope>
</reference>